<comment type="caution">
    <text evidence="2">The sequence shown here is derived from an EMBL/GenBank/DDBJ whole genome shotgun (WGS) entry which is preliminary data.</text>
</comment>
<feature type="transmembrane region" description="Helical" evidence="1">
    <location>
        <begin position="86"/>
        <end position="106"/>
    </location>
</feature>
<keyword evidence="3" id="KW-1185">Reference proteome</keyword>
<evidence type="ECO:0000313" key="3">
    <source>
        <dbReference type="Proteomes" id="UP001523565"/>
    </source>
</evidence>
<keyword evidence="1" id="KW-0812">Transmembrane</keyword>
<protein>
    <recommendedName>
        <fullName evidence="4">GtrA-like protein domain-containing protein</fullName>
    </recommendedName>
</protein>
<feature type="transmembrane region" description="Helical" evidence="1">
    <location>
        <begin position="21"/>
        <end position="42"/>
    </location>
</feature>
<accession>A0ABT1EIX1</accession>
<proteinExistence type="predicted"/>
<organism evidence="2 3">
    <name type="scientific">Ohessyouella blattaphilus</name>
    <dbReference type="NCBI Taxonomy" id="2949333"/>
    <lineage>
        <taxon>Bacteria</taxon>
        <taxon>Bacillati</taxon>
        <taxon>Bacillota</taxon>
        <taxon>Clostridia</taxon>
        <taxon>Lachnospirales</taxon>
        <taxon>Lachnospiraceae</taxon>
        <taxon>Ohessyouella</taxon>
    </lineage>
</organism>
<dbReference type="RefSeq" id="WP_262069300.1">
    <property type="nucleotide sequence ID" value="NZ_JAMXOC010000013.1"/>
</dbReference>
<evidence type="ECO:0008006" key="4">
    <source>
        <dbReference type="Google" id="ProtNLM"/>
    </source>
</evidence>
<reference evidence="2 3" key="1">
    <citation type="journal article" date="2022" name="Genome Biol. Evol.">
        <title>Host diet, physiology and behaviors set the stage for Lachnospiraceae cladogenesis.</title>
        <authorList>
            <person name="Vera-Ponce De Leon A."/>
            <person name="Schneider M."/>
            <person name="Jahnes B.C."/>
            <person name="Sadowski V."/>
            <person name="Camuy-Velez L.A."/>
            <person name="Duan J."/>
            <person name="Sabree Z.L."/>
        </authorList>
    </citation>
    <scope>NUCLEOTIDE SEQUENCE [LARGE SCALE GENOMIC DNA]</scope>
    <source>
        <strain evidence="2 3">PAL227</strain>
    </source>
</reference>
<feature type="transmembrane region" description="Helical" evidence="1">
    <location>
        <begin position="161"/>
        <end position="180"/>
    </location>
</feature>
<evidence type="ECO:0000256" key="1">
    <source>
        <dbReference type="SAM" id="Phobius"/>
    </source>
</evidence>
<gene>
    <name evidence="2" type="ORF">NK118_09155</name>
</gene>
<name>A0ABT1EIX1_9FIRM</name>
<sequence length="190" mass="21231">MEKIQKRWETFQNKYPGISRLLLFFVLSNGVTLMQLLLMPLVKSLFGLTSLIDINFQVGAVGKGHPQYYVFDYAKGALAAGGGGGLAYFLAVQMTLAAAQVINFFLQRNITFKATNSVKKAAMWYIIAYLFITLGAAVLQGFYKQPIYEYFISSIGSGGEIIADIITMLINSVISFWVFYPIMKIIFKSK</sequence>
<keyword evidence="1" id="KW-1133">Transmembrane helix</keyword>
<dbReference type="EMBL" id="JAMZFV010000013">
    <property type="protein sequence ID" value="MCP1110419.1"/>
    <property type="molecule type" value="Genomic_DNA"/>
</dbReference>
<keyword evidence="1" id="KW-0472">Membrane</keyword>
<feature type="transmembrane region" description="Helical" evidence="1">
    <location>
        <begin position="122"/>
        <end position="141"/>
    </location>
</feature>
<dbReference type="Proteomes" id="UP001523565">
    <property type="component" value="Unassembled WGS sequence"/>
</dbReference>
<evidence type="ECO:0000313" key="2">
    <source>
        <dbReference type="EMBL" id="MCP1110419.1"/>
    </source>
</evidence>